<dbReference type="AlphaFoldDB" id="A9GMJ5"/>
<feature type="region of interest" description="Disordered" evidence="8">
    <location>
        <begin position="1"/>
        <end position="27"/>
    </location>
</feature>
<accession>A9GMJ5</accession>
<keyword evidence="2" id="KW-0902">Two-component regulatory system</keyword>
<dbReference type="BioCyc" id="SCEL448385:SCE_RS16850-MONOMER"/>
<name>A9GMJ5_SORC5</name>
<dbReference type="Gene3D" id="1.10.10.10">
    <property type="entry name" value="Winged helix-like DNA-binding domain superfamily/Winged helix DNA-binding domain"/>
    <property type="match status" value="1"/>
</dbReference>
<dbReference type="InterPro" id="IPR039420">
    <property type="entry name" value="WalR-like"/>
</dbReference>
<dbReference type="InterPro" id="IPR001789">
    <property type="entry name" value="Sig_transdc_resp-reg_receiver"/>
</dbReference>
<dbReference type="GO" id="GO:0006355">
    <property type="term" value="P:regulation of DNA-templated transcription"/>
    <property type="evidence" value="ECO:0007669"/>
    <property type="project" value="InterPro"/>
</dbReference>
<dbReference type="KEGG" id="scl:sce3288"/>
<dbReference type="eggNOG" id="COG0745">
    <property type="taxonomic scope" value="Bacteria"/>
</dbReference>
<dbReference type="Pfam" id="PF00486">
    <property type="entry name" value="Trans_reg_C"/>
    <property type="match status" value="1"/>
</dbReference>
<feature type="DNA-binding region" description="OmpR/PhoB-type" evidence="7">
    <location>
        <begin position="155"/>
        <end position="253"/>
    </location>
</feature>
<evidence type="ECO:0000256" key="5">
    <source>
        <dbReference type="ARBA" id="ARBA00023163"/>
    </source>
</evidence>
<dbReference type="InterPro" id="IPR036388">
    <property type="entry name" value="WH-like_DNA-bd_sf"/>
</dbReference>
<evidence type="ECO:0000259" key="9">
    <source>
        <dbReference type="PROSITE" id="PS50110"/>
    </source>
</evidence>
<dbReference type="SMART" id="SM00448">
    <property type="entry name" value="REC"/>
    <property type="match status" value="1"/>
</dbReference>
<feature type="compositionally biased region" description="Basic residues" evidence="8">
    <location>
        <begin position="1"/>
        <end position="10"/>
    </location>
</feature>
<reference evidence="11 12" key="1">
    <citation type="journal article" date="2007" name="Nat. Biotechnol.">
        <title>Complete genome sequence of the myxobacterium Sorangium cellulosum.</title>
        <authorList>
            <person name="Schneiker S."/>
            <person name="Perlova O."/>
            <person name="Kaiser O."/>
            <person name="Gerth K."/>
            <person name="Alici A."/>
            <person name="Altmeyer M.O."/>
            <person name="Bartels D."/>
            <person name="Bekel T."/>
            <person name="Beyer S."/>
            <person name="Bode E."/>
            <person name="Bode H.B."/>
            <person name="Bolten C.J."/>
            <person name="Choudhuri J.V."/>
            <person name="Doss S."/>
            <person name="Elnakady Y.A."/>
            <person name="Frank B."/>
            <person name="Gaigalat L."/>
            <person name="Goesmann A."/>
            <person name="Groeger C."/>
            <person name="Gross F."/>
            <person name="Jelsbak L."/>
            <person name="Jelsbak L."/>
            <person name="Kalinowski J."/>
            <person name="Kegler C."/>
            <person name="Knauber T."/>
            <person name="Konietzny S."/>
            <person name="Kopp M."/>
            <person name="Krause L."/>
            <person name="Krug D."/>
            <person name="Linke B."/>
            <person name="Mahmud T."/>
            <person name="Martinez-Arias R."/>
            <person name="McHardy A.C."/>
            <person name="Merai M."/>
            <person name="Meyer F."/>
            <person name="Mormann S."/>
            <person name="Munoz-Dorado J."/>
            <person name="Perez J."/>
            <person name="Pradella S."/>
            <person name="Rachid S."/>
            <person name="Raddatz G."/>
            <person name="Rosenau F."/>
            <person name="Rueckert C."/>
            <person name="Sasse F."/>
            <person name="Scharfe M."/>
            <person name="Schuster S.C."/>
            <person name="Suen G."/>
            <person name="Treuner-Lange A."/>
            <person name="Velicer G.J."/>
            <person name="Vorholter F.-J."/>
            <person name="Weissman K.J."/>
            <person name="Welch R.D."/>
            <person name="Wenzel S.C."/>
            <person name="Whitworth D.E."/>
            <person name="Wilhelm S."/>
            <person name="Wittmann C."/>
            <person name="Bloecker H."/>
            <person name="Puehler A."/>
            <person name="Mueller R."/>
        </authorList>
    </citation>
    <scope>NUCLEOTIDE SEQUENCE [LARGE SCALE GENOMIC DNA]</scope>
    <source>
        <strain evidence="12">So ce56</strain>
    </source>
</reference>
<feature type="modified residue" description="4-aspartylphosphate" evidence="6">
    <location>
        <position position="84"/>
    </location>
</feature>
<evidence type="ECO:0000256" key="8">
    <source>
        <dbReference type="SAM" id="MobiDB-lite"/>
    </source>
</evidence>
<evidence type="ECO:0000259" key="10">
    <source>
        <dbReference type="PROSITE" id="PS51755"/>
    </source>
</evidence>
<dbReference type="HOGENOM" id="CLU_000445_30_1_7"/>
<dbReference type="FunFam" id="1.10.10.10:FF:000005">
    <property type="entry name" value="Two-component system response regulator"/>
    <property type="match status" value="1"/>
</dbReference>
<dbReference type="PROSITE" id="PS51755">
    <property type="entry name" value="OMPR_PHOB"/>
    <property type="match status" value="1"/>
</dbReference>
<dbReference type="PANTHER" id="PTHR48111:SF22">
    <property type="entry name" value="REGULATOR OF RPOS"/>
    <property type="match status" value="1"/>
</dbReference>
<dbReference type="CDD" id="cd00383">
    <property type="entry name" value="trans_reg_C"/>
    <property type="match status" value="1"/>
</dbReference>
<evidence type="ECO:0000313" key="12">
    <source>
        <dbReference type="Proteomes" id="UP000002139"/>
    </source>
</evidence>
<dbReference type="SUPFAM" id="SSF52172">
    <property type="entry name" value="CheY-like"/>
    <property type="match status" value="1"/>
</dbReference>
<evidence type="ECO:0000313" key="11">
    <source>
        <dbReference type="EMBL" id="CAN93447.1"/>
    </source>
</evidence>
<dbReference type="GO" id="GO:0000976">
    <property type="term" value="F:transcription cis-regulatory region binding"/>
    <property type="evidence" value="ECO:0007669"/>
    <property type="project" value="TreeGrafter"/>
</dbReference>
<dbReference type="EMBL" id="AM746676">
    <property type="protein sequence ID" value="CAN93447.1"/>
    <property type="molecule type" value="Genomic_DNA"/>
</dbReference>
<dbReference type="GO" id="GO:0000156">
    <property type="term" value="F:phosphorelay response regulator activity"/>
    <property type="evidence" value="ECO:0007669"/>
    <property type="project" value="TreeGrafter"/>
</dbReference>
<evidence type="ECO:0000256" key="1">
    <source>
        <dbReference type="ARBA" id="ARBA00022553"/>
    </source>
</evidence>
<keyword evidence="5" id="KW-0804">Transcription</keyword>
<evidence type="ECO:0000256" key="2">
    <source>
        <dbReference type="ARBA" id="ARBA00023012"/>
    </source>
</evidence>
<evidence type="ECO:0000256" key="7">
    <source>
        <dbReference type="PROSITE-ProRule" id="PRU01091"/>
    </source>
</evidence>
<dbReference type="Gene3D" id="3.40.50.2300">
    <property type="match status" value="1"/>
</dbReference>
<evidence type="ECO:0000256" key="6">
    <source>
        <dbReference type="PROSITE-ProRule" id="PRU00169"/>
    </source>
</evidence>
<keyword evidence="3" id="KW-0805">Transcription regulation</keyword>
<feature type="domain" description="OmpR/PhoB-type" evidence="10">
    <location>
        <begin position="155"/>
        <end position="253"/>
    </location>
</feature>
<organism evidence="11 12">
    <name type="scientific">Sorangium cellulosum (strain So ce56)</name>
    <name type="common">Polyangium cellulosum (strain So ce56)</name>
    <dbReference type="NCBI Taxonomy" id="448385"/>
    <lineage>
        <taxon>Bacteria</taxon>
        <taxon>Pseudomonadati</taxon>
        <taxon>Myxococcota</taxon>
        <taxon>Polyangia</taxon>
        <taxon>Polyangiales</taxon>
        <taxon>Polyangiaceae</taxon>
        <taxon>Sorangium</taxon>
    </lineage>
</organism>
<dbReference type="PANTHER" id="PTHR48111">
    <property type="entry name" value="REGULATOR OF RPOS"/>
    <property type="match status" value="1"/>
</dbReference>
<dbReference type="InterPro" id="IPR011006">
    <property type="entry name" value="CheY-like_superfamily"/>
</dbReference>
<sequence length="256" mass="28491">MHRPARRRLPPARIDANGKRTTTEPPARVRRRPMRILVIEDERKIAGFLRRGLAEEGHQVHVEEDLAGARRALAQGDYDLLLVDRALPDGDGLDLIRELRRGGAATPAICLTARDRVGERVEGLHGGADDYLPKPFSFEELLARIAAVSRRAGRSERVEVADLLIDLAAHRVERAGREIHLTAKEFALLRALAESAGRVLSRTRLLERVWDVGHDPGTNVVDVAISALRAKVDRGFARPLIHTVRGVGYVLEERPR</sequence>
<dbReference type="SMART" id="SM00862">
    <property type="entry name" value="Trans_reg_C"/>
    <property type="match status" value="1"/>
</dbReference>
<dbReference type="PROSITE" id="PS50110">
    <property type="entry name" value="RESPONSE_REGULATORY"/>
    <property type="match status" value="1"/>
</dbReference>
<dbReference type="Proteomes" id="UP000002139">
    <property type="component" value="Chromosome"/>
</dbReference>
<protein>
    <submittedName>
        <fullName evidence="11">Two-component response regulator</fullName>
    </submittedName>
</protein>
<dbReference type="STRING" id="448385.sce3288"/>
<dbReference type="Pfam" id="PF00072">
    <property type="entry name" value="Response_reg"/>
    <property type="match status" value="1"/>
</dbReference>
<evidence type="ECO:0000256" key="3">
    <source>
        <dbReference type="ARBA" id="ARBA00023015"/>
    </source>
</evidence>
<gene>
    <name evidence="11" type="ordered locus">sce3288</name>
</gene>
<keyword evidence="1 6" id="KW-0597">Phosphoprotein</keyword>
<evidence type="ECO:0000256" key="4">
    <source>
        <dbReference type="ARBA" id="ARBA00023125"/>
    </source>
</evidence>
<proteinExistence type="predicted"/>
<keyword evidence="4 7" id="KW-0238">DNA-binding</keyword>
<keyword evidence="12" id="KW-1185">Reference proteome</keyword>
<dbReference type="GO" id="GO:0032993">
    <property type="term" value="C:protein-DNA complex"/>
    <property type="evidence" value="ECO:0007669"/>
    <property type="project" value="TreeGrafter"/>
</dbReference>
<dbReference type="InterPro" id="IPR001867">
    <property type="entry name" value="OmpR/PhoB-type_DNA-bd"/>
</dbReference>
<dbReference type="GO" id="GO:0005829">
    <property type="term" value="C:cytosol"/>
    <property type="evidence" value="ECO:0007669"/>
    <property type="project" value="TreeGrafter"/>
</dbReference>
<feature type="domain" description="Response regulatory" evidence="9">
    <location>
        <begin position="35"/>
        <end position="149"/>
    </location>
</feature>